<gene>
    <name evidence="1" type="ORF">AMECASPLE_035129</name>
</gene>
<evidence type="ECO:0000313" key="2">
    <source>
        <dbReference type="Proteomes" id="UP001469553"/>
    </source>
</evidence>
<dbReference type="Proteomes" id="UP001469553">
    <property type="component" value="Unassembled WGS sequence"/>
</dbReference>
<reference evidence="1 2" key="1">
    <citation type="submission" date="2021-06" db="EMBL/GenBank/DDBJ databases">
        <authorList>
            <person name="Palmer J.M."/>
        </authorList>
    </citation>
    <scope>NUCLEOTIDE SEQUENCE [LARGE SCALE GENOMIC DNA]</scope>
    <source>
        <strain evidence="1 2">AS_MEX2019</strain>
        <tissue evidence="1">Muscle</tissue>
    </source>
</reference>
<organism evidence="1 2">
    <name type="scientific">Ameca splendens</name>
    <dbReference type="NCBI Taxonomy" id="208324"/>
    <lineage>
        <taxon>Eukaryota</taxon>
        <taxon>Metazoa</taxon>
        <taxon>Chordata</taxon>
        <taxon>Craniata</taxon>
        <taxon>Vertebrata</taxon>
        <taxon>Euteleostomi</taxon>
        <taxon>Actinopterygii</taxon>
        <taxon>Neopterygii</taxon>
        <taxon>Teleostei</taxon>
        <taxon>Neoteleostei</taxon>
        <taxon>Acanthomorphata</taxon>
        <taxon>Ovalentaria</taxon>
        <taxon>Atherinomorphae</taxon>
        <taxon>Cyprinodontiformes</taxon>
        <taxon>Goodeidae</taxon>
        <taxon>Ameca</taxon>
    </lineage>
</organism>
<evidence type="ECO:0000313" key="1">
    <source>
        <dbReference type="EMBL" id="MEQ2301366.1"/>
    </source>
</evidence>
<proteinExistence type="predicted"/>
<dbReference type="EMBL" id="JAHRIP010052163">
    <property type="protein sequence ID" value="MEQ2301366.1"/>
    <property type="molecule type" value="Genomic_DNA"/>
</dbReference>
<accession>A0ABV0Z719</accession>
<keyword evidence="2" id="KW-1185">Reference proteome</keyword>
<comment type="caution">
    <text evidence="1">The sequence shown here is derived from an EMBL/GenBank/DDBJ whole genome shotgun (WGS) entry which is preliminary data.</text>
</comment>
<name>A0ABV0Z719_9TELE</name>
<protein>
    <submittedName>
        <fullName evidence="1">Uncharacterized protein</fullName>
    </submittedName>
</protein>
<sequence length="130" mass="14966">MLPDDSTRGLSRQKSYTKMVKHYDHLPKAHRCRLEMLCLLPVTDPGRRCFVQSQLNHQPMWRVHCSTLLEPLTQLRDAGSPPPKPPTQAGDFLLMSMYATDPKNVLFCSFPVETSPRDAEFIRSQRNEVQ</sequence>